<dbReference type="InterPro" id="IPR038444">
    <property type="entry name" value="DUF465_sf"/>
</dbReference>
<geneLocation type="plasmid" evidence="1">
    <name>p-HB236076</name>
</geneLocation>
<dbReference type="Gene3D" id="6.10.280.50">
    <property type="match status" value="1"/>
</dbReference>
<proteinExistence type="predicted"/>
<reference evidence="1" key="1">
    <citation type="submission" date="2024-07" db="EMBL/GenBank/DDBJ databases">
        <title>Genome Analysis of a Potential Novel Vibrio Species Secreting pH- and Thermo-stable Alginate Lyase and its Application in Producing Alginate Oligosaccharides.</title>
        <authorList>
            <person name="Huang H."/>
            <person name="Bao K."/>
        </authorList>
    </citation>
    <scope>NUCLEOTIDE SEQUENCE</scope>
    <source>
        <strain evidence="1">HB236076</strain>
        <plasmid evidence="1">p-HB236076</plasmid>
    </source>
</reference>
<gene>
    <name evidence="1" type="ORF">AB0763_15415</name>
</gene>
<dbReference type="Pfam" id="PF04325">
    <property type="entry name" value="DUF465"/>
    <property type="match status" value="1"/>
</dbReference>
<accession>A0AB39HL46</accession>
<dbReference type="KEGG" id="vih:AB0763_15415"/>
<evidence type="ECO:0000313" key="1">
    <source>
        <dbReference type="EMBL" id="XDK27123.1"/>
    </source>
</evidence>
<keyword evidence="1" id="KW-0614">Plasmid</keyword>
<dbReference type="EMBL" id="CP162602">
    <property type="protein sequence ID" value="XDK27123.1"/>
    <property type="molecule type" value="Genomic_DNA"/>
</dbReference>
<dbReference type="RefSeq" id="WP_306099381.1">
    <property type="nucleotide sequence ID" value="NZ_CP162602.1"/>
</dbReference>
<organism evidence="1">
    <name type="scientific">Vibrio sp. HB236076</name>
    <dbReference type="NCBI Taxonomy" id="3232307"/>
    <lineage>
        <taxon>Bacteria</taxon>
        <taxon>Pseudomonadati</taxon>
        <taxon>Pseudomonadota</taxon>
        <taxon>Gammaproteobacteria</taxon>
        <taxon>Vibrionales</taxon>
        <taxon>Vibrionaceae</taxon>
        <taxon>Vibrio</taxon>
    </lineage>
</organism>
<dbReference type="AlphaFoldDB" id="A0AB39HL46"/>
<name>A0AB39HL46_9VIBR</name>
<sequence>MQTLNQSDQTFAQKAKEYHQIDEEIRKLELKDSPIIDEAMQRLKHHRTVLKDWLYRQLISA</sequence>
<protein>
    <submittedName>
        <fullName evidence="1">YdcH family protein</fullName>
    </submittedName>
</protein>
<dbReference type="InterPro" id="IPR007420">
    <property type="entry name" value="DUF465"/>
</dbReference>